<proteinExistence type="predicted"/>
<comment type="caution">
    <text evidence="8">The sequence shown here is derived from an EMBL/GenBank/DDBJ whole genome shotgun (WGS) entry which is preliminary data.</text>
</comment>
<feature type="transmembrane region" description="Helical" evidence="5">
    <location>
        <begin position="333"/>
        <end position="350"/>
    </location>
</feature>
<dbReference type="RefSeq" id="WP_183456521.1">
    <property type="nucleotide sequence ID" value="NZ_JACHWZ010000002.1"/>
</dbReference>
<evidence type="ECO:0000259" key="7">
    <source>
        <dbReference type="PROSITE" id="PS50929"/>
    </source>
</evidence>
<comment type="subcellular location">
    <subcellularLocation>
        <location evidence="1">Cell membrane</location>
        <topology evidence="1">Multi-pass membrane protein</topology>
    </subcellularLocation>
</comment>
<dbReference type="PROSITE" id="PS50893">
    <property type="entry name" value="ABC_TRANSPORTER_2"/>
    <property type="match status" value="1"/>
</dbReference>
<evidence type="ECO:0000256" key="4">
    <source>
        <dbReference type="ARBA" id="ARBA00023136"/>
    </source>
</evidence>
<evidence type="ECO:0000313" key="9">
    <source>
        <dbReference type="Proteomes" id="UP000535937"/>
    </source>
</evidence>
<dbReference type="GO" id="GO:0016887">
    <property type="term" value="F:ATP hydrolysis activity"/>
    <property type="evidence" value="ECO:0007669"/>
    <property type="project" value="InterPro"/>
</dbReference>
<name>A0A7W4W8W9_9GAMM</name>
<dbReference type="Proteomes" id="UP000535937">
    <property type="component" value="Unassembled WGS sequence"/>
</dbReference>
<evidence type="ECO:0000256" key="2">
    <source>
        <dbReference type="ARBA" id="ARBA00022692"/>
    </source>
</evidence>
<dbReference type="GO" id="GO:0005524">
    <property type="term" value="F:ATP binding"/>
    <property type="evidence" value="ECO:0007669"/>
    <property type="project" value="UniProtKB-KW"/>
</dbReference>
<dbReference type="Gene3D" id="1.20.1560.10">
    <property type="entry name" value="ABC transporter type 1, transmembrane domain"/>
    <property type="match status" value="1"/>
</dbReference>
<dbReference type="InterPro" id="IPR039421">
    <property type="entry name" value="Type_1_exporter"/>
</dbReference>
<reference evidence="8 9" key="1">
    <citation type="submission" date="2020-08" db="EMBL/GenBank/DDBJ databases">
        <title>Genomic Encyclopedia of Type Strains, Phase III (KMG-III): the genomes of soil and plant-associated and newly described type strains.</title>
        <authorList>
            <person name="Whitman W."/>
        </authorList>
    </citation>
    <scope>NUCLEOTIDE SEQUENCE [LARGE SCALE GENOMIC DNA]</scope>
    <source>
        <strain evidence="8 9">CECT 8799</strain>
    </source>
</reference>
<dbReference type="InterPro" id="IPR036640">
    <property type="entry name" value="ABC1_TM_sf"/>
</dbReference>
<dbReference type="PANTHER" id="PTHR24221:SF654">
    <property type="entry name" value="ATP-BINDING CASSETTE SUB-FAMILY B MEMBER 6"/>
    <property type="match status" value="1"/>
</dbReference>
<feature type="transmembrane region" description="Helical" evidence="5">
    <location>
        <begin position="310"/>
        <end position="327"/>
    </location>
</feature>
<keyword evidence="9" id="KW-1185">Reference proteome</keyword>
<feature type="transmembrane region" description="Helical" evidence="5">
    <location>
        <begin position="415"/>
        <end position="436"/>
    </location>
</feature>
<dbReference type="EMBL" id="JACHWZ010000002">
    <property type="protein sequence ID" value="MBB3059794.1"/>
    <property type="molecule type" value="Genomic_DNA"/>
</dbReference>
<feature type="domain" description="ABC transporter" evidence="6">
    <location>
        <begin position="509"/>
        <end position="707"/>
    </location>
</feature>
<dbReference type="PROSITE" id="PS50929">
    <property type="entry name" value="ABC_TM1F"/>
    <property type="match status" value="1"/>
</dbReference>
<dbReference type="SUPFAM" id="SSF52540">
    <property type="entry name" value="P-loop containing nucleoside triphosphate hydrolases"/>
    <property type="match status" value="1"/>
</dbReference>
<dbReference type="InterPro" id="IPR011527">
    <property type="entry name" value="ABC1_TM_dom"/>
</dbReference>
<feature type="transmembrane region" description="Helical" evidence="5">
    <location>
        <begin position="233"/>
        <end position="251"/>
    </location>
</feature>
<evidence type="ECO:0000256" key="5">
    <source>
        <dbReference type="SAM" id="Phobius"/>
    </source>
</evidence>
<keyword evidence="3 5" id="KW-1133">Transmembrane helix</keyword>
<sequence length="708" mass="77259">MATESGDTLQQLCWPEDQLEAALEALAHRAGLDSAETAPEEPGGSDPAADIDGRIQRGAQRIGLEVEAVSVGYTELVQLLTSAAPALVRLRFAGEDRFLALCSGGRRRLRLLTPQLETRRVCTHDVVAQLTGDLEKPQRQRIQQLLENAGIAEGRRAGAARALLDESLAHESIGACWLLRQPPGLPLWRQMRQKGVHWKLAGLIASHACQYLLFLLGWWLIGVAVLGGRADPGWFAAWVLLLFTQIPFALLTTRLQGIVSVETGTLIKKRLLTAALRMAPGKIRHMGSGQMLSRVFDAENIESDALHGGFLILLAVVELGLMVPVLALAAGGAFHLATLAVFLLFAVVLCRRQFLLRSRWTDRRLSLTHGLIEKMVGHRTRLAQQPPADWHRGEDRELGGYLQSAIASDDAMTRLVALLPRSWLVLGIAGLIPAFVGGAQGGALAASLGGILLGYRAVLKGMHGFTNALNAAIAWRNMRELFALETARVKTPSSIPPGRPAAERGQPLLYARGLRFKYPNKERPALRDCGLNVATGDRILLQGTSGSGKSTLANLITGLHTPDDGLLLLHGYDRSSLGAHQWRRLVASAPQFHENHVLGESFLFNLLMGDCWPPRNESVQRAYAICRELGLEPLLQKMPAGMLQTVGEMGWQLSHGERSRLYIARALLQNAELVVLDESFAALDPENLRLAVDCVKKHARTLLVIAHP</sequence>
<dbReference type="Gene3D" id="3.40.50.300">
    <property type="entry name" value="P-loop containing nucleotide triphosphate hydrolases"/>
    <property type="match status" value="1"/>
</dbReference>
<dbReference type="GO" id="GO:0140359">
    <property type="term" value="F:ABC-type transporter activity"/>
    <property type="evidence" value="ECO:0007669"/>
    <property type="project" value="InterPro"/>
</dbReference>
<dbReference type="SUPFAM" id="SSF90123">
    <property type="entry name" value="ABC transporter transmembrane region"/>
    <property type="match status" value="1"/>
</dbReference>
<dbReference type="InterPro" id="IPR003439">
    <property type="entry name" value="ABC_transporter-like_ATP-bd"/>
</dbReference>
<accession>A0A7W4W8W9</accession>
<evidence type="ECO:0000256" key="3">
    <source>
        <dbReference type="ARBA" id="ARBA00022989"/>
    </source>
</evidence>
<keyword evidence="8" id="KW-0067">ATP-binding</keyword>
<evidence type="ECO:0000313" key="8">
    <source>
        <dbReference type="EMBL" id="MBB3059794.1"/>
    </source>
</evidence>
<dbReference type="GO" id="GO:0034040">
    <property type="term" value="F:ATPase-coupled lipid transmembrane transporter activity"/>
    <property type="evidence" value="ECO:0007669"/>
    <property type="project" value="TreeGrafter"/>
</dbReference>
<organism evidence="8 9">
    <name type="scientific">Microbulbifer rhizosphaerae</name>
    <dbReference type="NCBI Taxonomy" id="1562603"/>
    <lineage>
        <taxon>Bacteria</taxon>
        <taxon>Pseudomonadati</taxon>
        <taxon>Pseudomonadota</taxon>
        <taxon>Gammaproteobacteria</taxon>
        <taxon>Cellvibrionales</taxon>
        <taxon>Microbulbiferaceae</taxon>
        <taxon>Microbulbifer</taxon>
    </lineage>
</organism>
<keyword evidence="2 5" id="KW-0812">Transmembrane</keyword>
<feature type="domain" description="ABC transmembrane type-1" evidence="7">
    <location>
        <begin position="200"/>
        <end position="349"/>
    </location>
</feature>
<protein>
    <submittedName>
        <fullName evidence="8">ATP-binding cassette subfamily B protein</fullName>
    </submittedName>
</protein>
<dbReference type="InterPro" id="IPR027417">
    <property type="entry name" value="P-loop_NTPase"/>
</dbReference>
<feature type="transmembrane region" description="Helical" evidence="5">
    <location>
        <begin position="200"/>
        <end position="221"/>
    </location>
</feature>
<keyword evidence="4 5" id="KW-0472">Membrane</keyword>
<dbReference type="Pfam" id="PF00005">
    <property type="entry name" value="ABC_tran"/>
    <property type="match status" value="1"/>
</dbReference>
<dbReference type="PANTHER" id="PTHR24221">
    <property type="entry name" value="ATP-BINDING CASSETTE SUB-FAMILY B"/>
    <property type="match status" value="1"/>
</dbReference>
<keyword evidence="8" id="KW-0547">Nucleotide-binding</keyword>
<evidence type="ECO:0000259" key="6">
    <source>
        <dbReference type="PROSITE" id="PS50893"/>
    </source>
</evidence>
<dbReference type="GO" id="GO:0005886">
    <property type="term" value="C:plasma membrane"/>
    <property type="evidence" value="ECO:0007669"/>
    <property type="project" value="UniProtKB-SubCell"/>
</dbReference>
<dbReference type="AlphaFoldDB" id="A0A7W4W8W9"/>
<gene>
    <name evidence="8" type="ORF">FHS09_000602</name>
</gene>
<evidence type="ECO:0000256" key="1">
    <source>
        <dbReference type="ARBA" id="ARBA00004651"/>
    </source>
</evidence>